<dbReference type="AlphaFoldDB" id="A0A9W8USE3"/>
<evidence type="ECO:0000256" key="1">
    <source>
        <dbReference type="ARBA" id="ARBA00004123"/>
    </source>
</evidence>
<dbReference type="GO" id="GO:0003677">
    <property type="term" value="F:DNA binding"/>
    <property type="evidence" value="ECO:0007669"/>
    <property type="project" value="UniProtKB-KW"/>
</dbReference>
<keyword evidence="5" id="KW-0804">Transcription</keyword>
<dbReference type="GO" id="GO:0060261">
    <property type="term" value="P:positive regulation of transcription initiation by RNA polymerase II"/>
    <property type="evidence" value="ECO:0007669"/>
    <property type="project" value="InterPro"/>
</dbReference>
<feature type="domain" description="Transcriptional coactivator p15 (PC4) C-terminal" evidence="8">
    <location>
        <begin position="48"/>
        <end position="98"/>
    </location>
</feature>
<evidence type="ECO:0000256" key="6">
    <source>
        <dbReference type="ARBA" id="ARBA00023242"/>
    </source>
</evidence>
<comment type="similarity">
    <text evidence="2">Belongs to the transcriptional coactivator PC4 family.</text>
</comment>
<dbReference type="KEGG" id="amus:LMH87_007406"/>
<dbReference type="RefSeq" id="XP_056060706.1">
    <property type="nucleotide sequence ID" value="XM_056192491.1"/>
</dbReference>
<dbReference type="PANTHER" id="PTHR13215">
    <property type="entry name" value="RNA POLYMERASE II TRANSCRIPTIONAL COACTIVATOR"/>
    <property type="match status" value="1"/>
</dbReference>
<protein>
    <recommendedName>
        <fullName evidence="8">Transcriptional coactivator p15 (PC4) C-terminal domain-containing protein</fullName>
    </recommendedName>
</protein>
<evidence type="ECO:0000256" key="5">
    <source>
        <dbReference type="ARBA" id="ARBA00023163"/>
    </source>
</evidence>
<keyword evidence="4" id="KW-0238">DNA-binding</keyword>
<feature type="region of interest" description="Disordered" evidence="7">
    <location>
        <begin position="131"/>
        <end position="150"/>
    </location>
</feature>
<organism evidence="9 10">
    <name type="scientific">Akanthomyces muscarius</name>
    <name type="common">Entomopathogenic fungus</name>
    <name type="synonym">Lecanicillium muscarium</name>
    <dbReference type="NCBI Taxonomy" id="2231603"/>
    <lineage>
        <taxon>Eukaryota</taxon>
        <taxon>Fungi</taxon>
        <taxon>Dikarya</taxon>
        <taxon>Ascomycota</taxon>
        <taxon>Pezizomycotina</taxon>
        <taxon>Sordariomycetes</taxon>
        <taxon>Hypocreomycetidae</taxon>
        <taxon>Hypocreales</taxon>
        <taxon>Cordycipitaceae</taxon>
        <taxon>Akanthomyces</taxon>
    </lineage>
</organism>
<accession>A0A9W8USE3</accession>
<evidence type="ECO:0000256" key="4">
    <source>
        <dbReference type="ARBA" id="ARBA00023125"/>
    </source>
</evidence>
<comment type="subcellular location">
    <subcellularLocation>
        <location evidence="1">Nucleus</location>
    </subcellularLocation>
</comment>
<evidence type="ECO:0000313" key="9">
    <source>
        <dbReference type="EMBL" id="KAJ4165791.1"/>
    </source>
</evidence>
<evidence type="ECO:0000313" key="10">
    <source>
        <dbReference type="Proteomes" id="UP001144673"/>
    </source>
</evidence>
<keyword evidence="6" id="KW-0539">Nucleus</keyword>
<dbReference type="InterPro" id="IPR009044">
    <property type="entry name" value="ssDNA-bd_transcriptional_reg"/>
</dbReference>
<dbReference type="InterPro" id="IPR003173">
    <property type="entry name" value="PC4_C"/>
</dbReference>
<evidence type="ECO:0000256" key="3">
    <source>
        <dbReference type="ARBA" id="ARBA00023015"/>
    </source>
</evidence>
<evidence type="ECO:0000256" key="7">
    <source>
        <dbReference type="SAM" id="MobiDB-lite"/>
    </source>
</evidence>
<gene>
    <name evidence="9" type="ORF">LMH87_007406</name>
</gene>
<sequence length="150" mass="16478">MGNKRRASVAEPSDSSDIEVMHKVAKKSKTSATITSPAGKDDEGNPFWELSSKRRVGVSQFKNVCLINIREYYEKDGKHLPGKKGISLSLEQYTALIKLIPSINGQLREMGQLVDTAADAEKDVTAIVKKPKKEKSDKANIEATSEEDEG</sequence>
<dbReference type="Pfam" id="PF02229">
    <property type="entry name" value="PC4"/>
    <property type="match status" value="1"/>
</dbReference>
<dbReference type="GeneID" id="80894565"/>
<keyword evidence="10" id="KW-1185">Reference proteome</keyword>
<keyword evidence="3" id="KW-0805">Transcription regulation</keyword>
<dbReference type="InterPro" id="IPR045125">
    <property type="entry name" value="Sub1/Tcp4-like"/>
</dbReference>
<name>A0A9W8USE3_AKAMU</name>
<dbReference type="Proteomes" id="UP001144673">
    <property type="component" value="Chromosome 1"/>
</dbReference>
<dbReference type="GO" id="GO:0003713">
    <property type="term" value="F:transcription coactivator activity"/>
    <property type="evidence" value="ECO:0007669"/>
    <property type="project" value="InterPro"/>
</dbReference>
<dbReference type="Gene3D" id="2.30.31.10">
    <property type="entry name" value="Transcriptional Coactivator Pc4, Chain A"/>
    <property type="match status" value="1"/>
</dbReference>
<comment type="caution">
    <text evidence="9">The sequence shown here is derived from an EMBL/GenBank/DDBJ whole genome shotgun (WGS) entry which is preliminary data.</text>
</comment>
<evidence type="ECO:0000256" key="2">
    <source>
        <dbReference type="ARBA" id="ARBA00009001"/>
    </source>
</evidence>
<reference evidence="9" key="1">
    <citation type="journal article" date="2023" name="Access Microbiol">
        <title>De-novo genome assembly for Akanthomyces muscarius, a biocontrol agent of insect agricultural pests.</title>
        <authorList>
            <person name="Erdos Z."/>
            <person name="Studholme D.J."/>
            <person name="Raymond B."/>
            <person name="Sharma M."/>
        </authorList>
    </citation>
    <scope>NUCLEOTIDE SEQUENCE</scope>
    <source>
        <strain evidence="9">Ve6</strain>
    </source>
</reference>
<dbReference type="GO" id="GO:0005634">
    <property type="term" value="C:nucleus"/>
    <property type="evidence" value="ECO:0007669"/>
    <property type="project" value="UniProtKB-SubCell"/>
</dbReference>
<dbReference type="EMBL" id="JAJHUN010000001">
    <property type="protein sequence ID" value="KAJ4165791.1"/>
    <property type="molecule type" value="Genomic_DNA"/>
</dbReference>
<proteinExistence type="inferred from homology"/>
<dbReference type="SUPFAM" id="SSF54447">
    <property type="entry name" value="ssDNA-binding transcriptional regulator domain"/>
    <property type="match status" value="1"/>
</dbReference>
<evidence type="ECO:0000259" key="8">
    <source>
        <dbReference type="Pfam" id="PF02229"/>
    </source>
</evidence>